<dbReference type="STRING" id="1470434.AZF00_08885"/>
<keyword evidence="1" id="KW-0805">Transcription regulation</keyword>
<feature type="domain" description="HTH araC/xylS-type" evidence="4">
    <location>
        <begin position="149"/>
        <end position="247"/>
    </location>
</feature>
<dbReference type="InterPro" id="IPR018060">
    <property type="entry name" value="HTH_AraC"/>
</dbReference>
<dbReference type="KEGG" id="zal:AZF00_08885"/>
<name>A0A127M586_9GAMM</name>
<keyword evidence="2" id="KW-0238">DNA-binding</keyword>
<protein>
    <recommendedName>
        <fullName evidence="4">HTH araC/xylS-type domain-containing protein</fullName>
    </recommendedName>
</protein>
<dbReference type="Proteomes" id="UP000074119">
    <property type="component" value="Chromosome"/>
</dbReference>
<evidence type="ECO:0000313" key="6">
    <source>
        <dbReference type="Proteomes" id="UP000074119"/>
    </source>
</evidence>
<dbReference type="Pfam" id="PF12833">
    <property type="entry name" value="HTH_18"/>
    <property type="match status" value="1"/>
</dbReference>
<organism evidence="5 6">
    <name type="scientific">Zhongshania aliphaticivorans</name>
    <dbReference type="NCBI Taxonomy" id="1470434"/>
    <lineage>
        <taxon>Bacteria</taxon>
        <taxon>Pseudomonadati</taxon>
        <taxon>Pseudomonadota</taxon>
        <taxon>Gammaproteobacteria</taxon>
        <taxon>Cellvibrionales</taxon>
        <taxon>Spongiibacteraceae</taxon>
        <taxon>Zhongshania</taxon>
    </lineage>
</organism>
<dbReference type="RefSeq" id="WP_008250342.1">
    <property type="nucleotide sequence ID" value="NZ_CP014544.1"/>
</dbReference>
<evidence type="ECO:0000313" key="5">
    <source>
        <dbReference type="EMBL" id="AMO68410.1"/>
    </source>
</evidence>
<dbReference type="PANTHER" id="PTHR46796">
    <property type="entry name" value="HTH-TYPE TRANSCRIPTIONAL ACTIVATOR RHAS-RELATED"/>
    <property type="match status" value="1"/>
</dbReference>
<dbReference type="Gene3D" id="1.10.10.60">
    <property type="entry name" value="Homeodomain-like"/>
    <property type="match status" value="2"/>
</dbReference>
<dbReference type="SMART" id="SM00342">
    <property type="entry name" value="HTH_ARAC"/>
    <property type="match status" value="1"/>
</dbReference>
<keyword evidence="3" id="KW-0804">Transcription</keyword>
<reference evidence="5 6" key="1">
    <citation type="submission" date="2015-12" db="EMBL/GenBank/DDBJ databases">
        <authorList>
            <person name="Shamseldin A."/>
            <person name="Moawad H."/>
            <person name="Abd El-Rahim W.M."/>
            <person name="Sadowsky M.J."/>
        </authorList>
    </citation>
    <scope>NUCLEOTIDE SEQUENCE [LARGE SCALE GENOMIC DNA]</scope>
    <source>
        <strain evidence="5 6">SM2</strain>
    </source>
</reference>
<evidence type="ECO:0000259" key="4">
    <source>
        <dbReference type="PROSITE" id="PS01124"/>
    </source>
</evidence>
<dbReference type="AlphaFoldDB" id="A0A127M586"/>
<evidence type="ECO:0000256" key="1">
    <source>
        <dbReference type="ARBA" id="ARBA00023015"/>
    </source>
</evidence>
<dbReference type="EMBL" id="CP014544">
    <property type="protein sequence ID" value="AMO68410.1"/>
    <property type="molecule type" value="Genomic_DNA"/>
</dbReference>
<gene>
    <name evidence="5" type="ORF">AZF00_08885</name>
</gene>
<dbReference type="GO" id="GO:0043565">
    <property type="term" value="F:sequence-specific DNA binding"/>
    <property type="evidence" value="ECO:0007669"/>
    <property type="project" value="InterPro"/>
</dbReference>
<evidence type="ECO:0000256" key="2">
    <source>
        <dbReference type="ARBA" id="ARBA00023125"/>
    </source>
</evidence>
<proteinExistence type="predicted"/>
<dbReference type="PROSITE" id="PS01124">
    <property type="entry name" value="HTH_ARAC_FAMILY_2"/>
    <property type="match status" value="1"/>
</dbReference>
<dbReference type="GO" id="GO:0003700">
    <property type="term" value="F:DNA-binding transcription factor activity"/>
    <property type="evidence" value="ECO:0007669"/>
    <property type="project" value="InterPro"/>
</dbReference>
<sequence>MHQNQFLSQPWLGSVAITAGMGVFLGASGDNKPHRHWAHQIAIGLEEPIALLSDKTRYFERGLWIPAGTAHQLETAHVLCIYIDPTHDFCKTLLPQIAIEEWSISLLNEEISSEYVTRFAKVKNLQAALISFDKQCRCQFSDTPDERLNIILAALKDDISSGNNTTQKTLSSLVDLSPSRFSHWFTEQTGMPLRSYRKWLKLLVGFELSRQMPLTDAAFLSGFSDQAHFCRAVTQAFGVSATTIKQLLLPK</sequence>
<dbReference type="InterPro" id="IPR050204">
    <property type="entry name" value="AraC_XylS_family_regulators"/>
</dbReference>
<accession>A0A127M586</accession>
<evidence type="ECO:0000256" key="3">
    <source>
        <dbReference type="ARBA" id="ARBA00023163"/>
    </source>
</evidence>